<comment type="caution">
    <text evidence="1">The sequence shown here is derived from an EMBL/GenBank/DDBJ whole genome shotgun (WGS) entry which is preliminary data.</text>
</comment>
<sequence length="70" mass="8023">MTELGPFYLRWRSGRPAPEEETFETLDAALDAVEARWAELQHQAPQILDRRRVLRASTTELQGLMEAEAP</sequence>
<dbReference type="RefSeq" id="WP_186770653.1">
    <property type="nucleotide sequence ID" value="NZ_JACOMF010000010.1"/>
</dbReference>
<keyword evidence="2" id="KW-1185">Reference proteome</keyword>
<evidence type="ECO:0000313" key="1">
    <source>
        <dbReference type="EMBL" id="MBC4015880.1"/>
    </source>
</evidence>
<proteinExistence type="predicted"/>
<dbReference type="AlphaFoldDB" id="A0A9X0UH47"/>
<name>A0A9X0UH47_9PROT</name>
<gene>
    <name evidence="1" type="ORF">H7965_11150</name>
</gene>
<accession>A0A9X0UH47</accession>
<protein>
    <submittedName>
        <fullName evidence="1">Uncharacterized protein</fullName>
    </submittedName>
</protein>
<evidence type="ECO:0000313" key="2">
    <source>
        <dbReference type="Proteomes" id="UP000600101"/>
    </source>
</evidence>
<dbReference type="EMBL" id="JACOMF010000010">
    <property type="protein sequence ID" value="MBC4015880.1"/>
    <property type="molecule type" value="Genomic_DNA"/>
</dbReference>
<reference evidence="1" key="1">
    <citation type="submission" date="2020-08" db="EMBL/GenBank/DDBJ databases">
        <authorList>
            <person name="Hu Y."/>
            <person name="Nguyen S.V."/>
            <person name="Li F."/>
            <person name="Fanning S."/>
        </authorList>
    </citation>
    <scope>NUCLEOTIDE SEQUENCE</scope>
    <source>
        <strain evidence="1">SYSU D8009</strain>
    </source>
</reference>
<organism evidence="1 2">
    <name type="scientific">Siccirubricoccus deserti</name>
    <dbReference type="NCBI Taxonomy" id="2013562"/>
    <lineage>
        <taxon>Bacteria</taxon>
        <taxon>Pseudomonadati</taxon>
        <taxon>Pseudomonadota</taxon>
        <taxon>Alphaproteobacteria</taxon>
        <taxon>Acetobacterales</taxon>
        <taxon>Roseomonadaceae</taxon>
        <taxon>Siccirubricoccus</taxon>
    </lineage>
</organism>
<dbReference type="Proteomes" id="UP000600101">
    <property type="component" value="Unassembled WGS sequence"/>
</dbReference>